<feature type="region of interest" description="Disordered" evidence="1">
    <location>
        <begin position="133"/>
        <end position="167"/>
    </location>
</feature>
<dbReference type="Proteomes" id="UP001642720">
    <property type="component" value="Unassembled WGS sequence"/>
</dbReference>
<dbReference type="RefSeq" id="XP_073560242.1">
    <property type="nucleotide sequence ID" value="XM_073700749.1"/>
</dbReference>
<organism evidence="2 3">
    <name type="scientific">Trichoderma ghanense</name>
    <dbReference type="NCBI Taxonomy" id="65468"/>
    <lineage>
        <taxon>Eukaryota</taxon>
        <taxon>Fungi</taxon>
        <taxon>Dikarya</taxon>
        <taxon>Ascomycota</taxon>
        <taxon>Pezizomycotina</taxon>
        <taxon>Sordariomycetes</taxon>
        <taxon>Hypocreomycetidae</taxon>
        <taxon>Hypocreales</taxon>
        <taxon>Hypocreaceae</taxon>
        <taxon>Trichoderma</taxon>
    </lineage>
</organism>
<reference evidence="2 3" key="1">
    <citation type="submission" date="2018-01" db="EMBL/GenBank/DDBJ databases">
        <title>Genome characterization of the sugarcane-associated fungus Trichoderma ghanense CCMA-1212 and their application in lignocelulose bioconversion.</title>
        <authorList>
            <person name="Steindorff A.S."/>
            <person name="Mendes T.D."/>
            <person name="Vilela E.S.D."/>
            <person name="Rodrigues D.S."/>
            <person name="Formighieri E.F."/>
            <person name="Melo I.S."/>
            <person name="Favaro L.C.L."/>
        </authorList>
    </citation>
    <scope>NUCLEOTIDE SEQUENCE [LARGE SCALE GENOMIC DNA]</scope>
    <source>
        <strain evidence="2 3">CCMA-1212</strain>
    </source>
</reference>
<feature type="region of interest" description="Disordered" evidence="1">
    <location>
        <begin position="445"/>
        <end position="525"/>
    </location>
</feature>
<feature type="compositionally biased region" description="Basic and acidic residues" evidence="1">
    <location>
        <begin position="445"/>
        <end position="465"/>
    </location>
</feature>
<proteinExistence type="predicted"/>
<evidence type="ECO:0000313" key="3">
    <source>
        <dbReference type="Proteomes" id="UP001642720"/>
    </source>
</evidence>
<feature type="compositionally biased region" description="Polar residues" evidence="1">
    <location>
        <begin position="483"/>
        <end position="497"/>
    </location>
</feature>
<feature type="compositionally biased region" description="Polar residues" evidence="1">
    <location>
        <begin position="710"/>
        <end position="721"/>
    </location>
</feature>
<feature type="region of interest" description="Disordered" evidence="1">
    <location>
        <begin position="58"/>
        <end position="81"/>
    </location>
</feature>
<keyword evidence="3" id="KW-1185">Reference proteome</keyword>
<feature type="compositionally biased region" description="Polar residues" evidence="1">
    <location>
        <begin position="794"/>
        <end position="811"/>
    </location>
</feature>
<name>A0ABY2H7H8_9HYPO</name>
<accession>A0ABY2H7H8</accession>
<gene>
    <name evidence="2" type="ORF">CCMA1212_003399</name>
</gene>
<evidence type="ECO:0000256" key="1">
    <source>
        <dbReference type="SAM" id="MobiDB-lite"/>
    </source>
</evidence>
<feature type="region of interest" description="Disordered" evidence="1">
    <location>
        <begin position="262"/>
        <end position="295"/>
    </location>
</feature>
<dbReference type="EMBL" id="PPTA01000004">
    <property type="protein sequence ID" value="TFB04041.1"/>
    <property type="molecule type" value="Genomic_DNA"/>
</dbReference>
<feature type="compositionally biased region" description="Polar residues" evidence="1">
    <location>
        <begin position="510"/>
        <end position="525"/>
    </location>
</feature>
<comment type="caution">
    <text evidence="2">The sequence shown here is derived from an EMBL/GenBank/DDBJ whole genome shotgun (WGS) entry which is preliminary data.</text>
</comment>
<feature type="region of interest" description="Disordered" evidence="1">
    <location>
        <begin position="709"/>
        <end position="877"/>
    </location>
</feature>
<dbReference type="GeneID" id="300575199"/>
<feature type="region of interest" description="Disordered" evidence="1">
    <location>
        <begin position="669"/>
        <end position="696"/>
    </location>
</feature>
<feature type="compositionally biased region" description="Polar residues" evidence="1">
    <location>
        <begin position="825"/>
        <end position="850"/>
    </location>
</feature>
<sequence>MALRTYKPHELLQLKNTSVKKQLYDQLQEKLCQDQELGEVLRMPLGSSLARIMEEPADMPADSDNASPRRGEAARQLDGTEAEWRYRGRNDPEPVGAQPMSAPTGLAAQKDEGFQRFYRAVVSPTHVRVTAGGRIVPNTRGSPSPTTRWPKDKPAGEAAENTANRPPNREVLQQGQFALPQPIGFFPHHAMIPGFAPGMVPAMHGMPGMPGMPAMPPMPAMAGVPAGAGPYPFMWPMGFNVGAPMGMAPSPAMMGHVPGLVAMQPPNPSPATNDKQSEAAASENATPTRASAAENGDAARPVIHNGQWMVPPGALHHFAMGPHPGFLGPPMMSPMAAGHRLIPNHVMAPVAQSNGQAPQMPQHQAMAMPPPMAFPMVPGLAPVAGQHHSSIRASQITKKQLSVLRASLRWAEDQLQYNKHQIDERTMELHAQSLRNSIEHFEKVEAEQEANEQRILPKDQAKEGTSESVSADEERSKSPPPSSAKQENSVESASSLPEESFNVRADKQKSNPQHSILNSSHENKAVQLTSTVQTLSISETTGANRRSSTLPVTAALAPPFQPRAVGGQAARDGLAFSVTSVREQNASNKPYLVGQLPAGLSAEKARGDDYVYPRTLTEPERRARHLYWGNAPDEVLKGLPKFDGKDFYPPTPATGPKNELKHNDEHDFMAAKAPGIENGGKNASADVDPFQSSRRQHYCRRGGVGISVESDLSQQSGTSSKGVDALPVHVPSQDPGKNGIGNNVAAATSANAPSESDSPDENDDKSIVFKGRNSLRQTRQRPRSGIWHDMMKRGTSSSNAVPGTISSTTAQGVLPHYGGHATASLAPTATNINSSPREQAPKSGTPNDSGSVGPVAERQIENRPPGAQGSKRRPHVL</sequence>
<evidence type="ECO:0000313" key="2">
    <source>
        <dbReference type="EMBL" id="TFB04041.1"/>
    </source>
</evidence>
<protein>
    <submittedName>
        <fullName evidence="2">Uncharacterized protein</fullName>
    </submittedName>
</protein>